<dbReference type="SUPFAM" id="SSF55785">
    <property type="entry name" value="PYP-like sensor domain (PAS domain)"/>
    <property type="match status" value="3"/>
</dbReference>
<dbReference type="EMBL" id="SACR01000002">
    <property type="protein sequence ID" value="RVU47273.1"/>
    <property type="molecule type" value="Genomic_DNA"/>
</dbReference>
<comment type="caution">
    <text evidence="2">The sequence shown here is derived from an EMBL/GenBank/DDBJ whole genome shotgun (WGS) entry which is preliminary data.</text>
</comment>
<feature type="domain" description="PAS" evidence="1">
    <location>
        <begin position="21"/>
        <end position="87"/>
    </location>
</feature>
<feature type="domain" description="PAS" evidence="1">
    <location>
        <begin position="157"/>
        <end position="224"/>
    </location>
</feature>
<dbReference type="Gene3D" id="1.20.5.430">
    <property type="match status" value="1"/>
</dbReference>
<protein>
    <submittedName>
        <fullName evidence="2">PAS domain-containing protein</fullName>
    </submittedName>
</protein>
<proteinExistence type="predicted"/>
<dbReference type="SMART" id="SM00091">
    <property type="entry name" value="PAS"/>
    <property type="match status" value="3"/>
</dbReference>
<gene>
    <name evidence="2" type="ORF">EOE66_05840</name>
</gene>
<name>A0A437RKH0_9BURK</name>
<dbReference type="InterPro" id="IPR035965">
    <property type="entry name" value="PAS-like_dom_sf"/>
</dbReference>
<accession>A0A437RKH0</accession>
<evidence type="ECO:0000313" key="3">
    <source>
        <dbReference type="Proteomes" id="UP000285575"/>
    </source>
</evidence>
<evidence type="ECO:0000313" key="2">
    <source>
        <dbReference type="EMBL" id="RVU47273.1"/>
    </source>
</evidence>
<evidence type="ECO:0000259" key="1">
    <source>
        <dbReference type="SMART" id="SM00091"/>
    </source>
</evidence>
<feature type="domain" description="PAS" evidence="1">
    <location>
        <begin position="276"/>
        <end position="343"/>
    </location>
</feature>
<reference evidence="2 3" key="1">
    <citation type="submission" date="2019-01" db="EMBL/GenBank/DDBJ databases">
        <authorList>
            <person name="Chen W.-M."/>
        </authorList>
    </citation>
    <scope>NUCLEOTIDE SEQUENCE [LARGE SCALE GENOMIC DNA]</scope>
    <source>
        <strain evidence="2 3">KYPY4</strain>
    </source>
</reference>
<dbReference type="InterPro" id="IPR000014">
    <property type="entry name" value="PAS"/>
</dbReference>
<dbReference type="Pfam" id="PF13188">
    <property type="entry name" value="PAS_8"/>
    <property type="match status" value="1"/>
</dbReference>
<dbReference type="OrthoDB" id="5499170at2"/>
<sequence>MSPPPNRLSNDLDALSGCAAGLARAFVSLSSDIALVIDEHGIVTDVVQNEQAPMDASAQAWIGRPWSQTVTGDTRGKIESLLADACTAGLGRRREVNHQGAQGHELPVAYTALRLGEKGPVLAVGRDLRSLAAIQQRFLDTQQALERSYWRARHGEMRCRLLYQVATDAVASVDVRRESLVAVNAAAARLLQVEGASAQGRLLAAHFDARSRPAVVALLARACASPEAVATQVRLAGTHLSISLTATRLPEARQPTVLLRLRQADPVLDDPLALGSALARHVDGTPEGIVVVDRLALVREANLAFVQLVQAPDLEAVIGQPLERWLPGTAMANLRSLHSHGLAPTQRVVLVRGDEQDLAVDLAGALLDDVAGGDAGFTLRPSGPHVLTADARAAELLRAIHALAAELGGSPLPDLLREAQALAQQHFVHTALDRHPGDAPAAARLLGITIDELAQLRRQPGFTAPPPTR</sequence>
<organism evidence="2 3">
    <name type="scientific">Rubrivivax rivuli</name>
    <dbReference type="NCBI Taxonomy" id="1862385"/>
    <lineage>
        <taxon>Bacteria</taxon>
        <taxon>Pseudomonadati</taxon>
        <taxon>Pseudomonadota</taxon>
        <taxon>Betaproteobacteria</taxon>
        <taxon>Burkholderiales</taxon>
        <taxon>Sphaerotilaceae</taxon>
        <taxon>Rubrivivax</taxon>
    </lineage>
</organism>
<dbReference type="AlphaFoldDB" id="A0A437RKH0"/>
<dbReference type="Proteomes" id="UP000285575">
    <property type="component" value="Unassembled WGS sequence"/>
</dbReference>
<dbReference type="RefSeq" id="WP_128227737.1">
    <property type="nucleotide sequence ID" value="NZ_SACR01000002.1"/>
</dbReference>
<dbReference type="Gene3D" id="3.30.450.20">
    <property type="entry name" value="PAS domain"/>
    <property type="match status" value="2"/>
</dbReference>
<keyword evidence="3" id="KW-1185">Reference proteome</keyword>